<sequence>MTLATVSPYDPDQITERSGHAVVVGASMAGLLATRVLIDRFERVTLIEKDSLPDEPALRPGIPQARHIHVMQKAGLVTVENLFPGYSDDVIEAGGLVLDLASDVKLYQEGDFLAGGPMRIPQYTASRPVFEQVTRRRVAELDGVTILDECHFSNYLVDDQASTVEGVSVRTADGDRELDAELVVDATGRTSRTPAWLENNGYPAPPRDEVSIDLAYSTVLLERPAETRRAFLVLPHAPRTRGAAAFPIENGRWLLTLGGMHGDYPPTDPEGVLEYAASLPVADIGRLLEEHAWVSEDISYYPIPSSVRHRYEDLDRFPDGLVVIGDAVASFNPIYGQGMSVAALEALQFHHTLATDDQGGLALRFFERAAGVVDDAWSIAVGSDFQFPETTGPKPFGTNLVNRYVARLHRKAHTDGRLADAFNRVIIMENRPTSLFRPSVVWRVVKPSPRVRYG</sequence>
<dbReference type="GO" id="GO:0071949">
    <property type="term" value="F:FAD binding"/>
    <property type="evidence" value="ECO:0007669"/>
    <property type="project" value="InterPro"/>
</dbReference>
<dbReference type="EMBL" id="REGA01000017">
    <property type="protein sequence ID" value="RQG92274.1"/>
    <property type="molecule type" value="Genomic_DNA"/>
</dbReference>
<dbReference type="RefSeq" id="WP_124196848.1">
    <property type="nucleotide sequence ID" value="NZ_REGA01000017.1"/>
</dbReference>
<accession>A0A3N6LX06</accession>
<dbReference type="PANTHER" id="PTHR43422">
    <property type="entry name" value="THIAMINE THIAZOLE SYNTHASE"/>
    <property type="match status" value="1"/>
</dbReference>
<dbReference type="InterPro" id="IPR002938">
    <property type="entry name" value="FAD-bd"/>
</dbReference>
<evidence type="ECO:0000313" key="3">
    <source>
        <dbReference type="Proteomes" id="UP000282323"/>
    </source>
</evidence>
<organism evidence="2 3">
    <name type="scientific">Natrarchaeobius chitinivorans</name>
    <dbReference type="NCBI Taxonomy" id="1679083"/>
    <lineage>
        <taxon>Archaea</taxon>
        <taxon>Methanobacteriati</taxon>
        <taxon>Methanobacteriota</taxon>
        <taxon>Stenosarchaea group</taxon>
        <taxon>Halobacteria</taxon>
        <taxon>Halobacteriales</taxon>
        <taxon>Natrialbaceae</taxon>
        <taxon>Natrarchaeobius</taxon>
    </lineage>
</organism>
<name>A0A3N6LX06_NATCH</name>
<dbReference type="InterPro" id="IPR036188">
    <property type="entry name" value="FAD/NAD-bd_sf"/>
</dbReference>
<keyword evidence="2" id="KW-0560">Oxidoreductase</keyword>
<gene>
    <name evidence="2" type="ORF">EA473_17370</name>
</gene>
<reference evidence="2 3" key="1">
    <citation type="submission" date="2018-10" db="EMBL/GenBank/DDBJ databases">
        <title>Natrarchaeobius chitinivorans gen. nov., sp. nov., and Natrarchaeobius haloalkaliphilus sp. nov., alkaliphilic, chitin-utilizing haloarchaea from hypersaline alkaline lakes.</title>
        <authorList>
            <person name="Sorokin D.Y."/>
            <person name="Elcheninov A.G."/>
            <person name="Kostrikina N.A."/>
            <person name="Bale N.J."/>
            <person name="Sinninghe Damste J.S."/>
            <person name="Khijniak T.V."/>
            <person name="Kublanov I.V."/>
            <person name="Toshchakov S.V."/>
        </authorList>
    </citation>
    <scope>NUCLEOTIDE SEQUENCE [LARGE SCALE GENOMIC DNA]</scope>
    <source>
        <strain evidence="2 3">AArcht4T</strain>
    </source>
</reference>
<evidence type="ECO:0000259" key="1">
    <source>
        <dbReference type="Pfam" id="PF01494"/>
    </source>
</evidence>
<dbReference type="Pfam" id="PF01494">
    <property type="entry name" value="FAD_binding_3"/>
    <property type="match status" value="1"/>
</dbReference>
<protein>
    <submittedName>
        <fullName evidence="2">FAD-dependent monooxygenase</fullName>
    </submittedName>
</protein>
<dbReference type="OrthoDB" id="202449at2157"/>
<dbReference type="PANTHER" id="PTHR43422:SF3">
    <property type="entry name" value="THIAMINE THIAZOLE SYNTHASE"/>
    <property type="match status" value="1"/>
</dbReference>
<evidence type="ECO:0000313" key="2">
    <source>
        <dbReference type="EMBL" id="RQG92274.1"/>
    </source>
</evidence>
<dbReference type="Proteomes" id="UP000282323">
    <property type="component" value="Unassembled WGS sequence"/>
</dbReference>
<dbReference type="SUPFAM" id="SSF51905">
    <property type="entry name" value="FAD/NAD(P)-binding domain"/>
    <property type="match status" value="1"/>
</dbReference>
<comment type="caution">
    <text evidence="2">The sequence shown here is derived from an EMBL/GenBank/DDBJ whole genome shotgun (WGS) entry which is preliminary data.</text>
</comment>
<dbReference type="GO" id="GO:0004497">
    <property type="term" value="F:monooxygenase activity"/>
    <property type="evidence" value="ECO:0007669"/>
    <property type="project" value="UniProtKB-KW"/>
</dbReference>
<dbReference type="AlphaFoldDB" id="A0A3N6LX06"/>
<keyword evidence="2" id="KW-0503">Monooxygenase</keyword>
<feature type="domain" description="FAD-binding" evidence="1">
    <location>
        <begin position="21"/>
        <end position="354"/>
    </location>
</feature>
<keyword evidence="3" id="KW-1185">Reference proteome</keyword>
<proteinExistence type="predicted"/>
<dbReference type="Gene3D" id="3.50.50.60">
    <property type="entry name" value="FAD/NAD(P)-binding domain"/>
    <property type="match status" value="1"/>
</dbReference>